<dbReference type="Proteomes" id="UP000887565">
    <property type="component" value="Unplaced"/>
</dbReference>
<sequence length="112" mass="12919">MVTKYLTKPRNSCWPMPVFFWNIDPAALNAYHIYQIHNFENIGENIQGTSQKAQIFMCAIQFVDAPATKSQKPVQSLDTQINTTLAMANFRKTEMHNSNHKILRQQQPLPNI</sequence>
<keyword evidence="1" id="KW-1185">Reference proteome</keyword>
<organism evidence="1 2">
    <name type="scientific">Romanomermis culicivorax</name>
    <name type="common">Nematode worm</name>
    <dbReference type="NCBI Taxonomy" id="13658"/>
    <lineage>
        <taxon>Eukaryota</taxon>
        <taxon>Metazoa</taxon>
        <taxon>Ecdysozoa</taxon>
        <taxon>Nematoda</taxon>
        <taxon>Enoplea</taxon>
        <taxon>Dorylaimia</taxon>
        <taxon>Mermithida</taxon>
        <taxon>Mermithoidea</taxon>
        <taxon>Mermithidae</taxon>
        <taxon>Romanomermis</taxon>
    </lineage>
</organism>
<dbReference type="AlphaFoldDB" id="A0A915KNG4"/>
<evidence type="ECO:0000313" key="1">
    <source>
        <dbReference type="Proteomes" id="UP000887565"/>
    </source>
</evidence>
<protein>
    <submittedName>
        <fullName evidence="2">Uncharacterized protein</fullName>
    </submittedName>
</protein>
<accession>A0A915KNG4</accession>
<evidence type="ECO:0000313" key="2">
    <source>
        <dbReference type="WBParaSite" id="nRc.2.0.1.t39590-RA"/>
    </source>
</evidence>
<proteinExistence type="predicted"/>
<reference evidence="2" key="1">
    <citation type="submission" date="2022-11" db="UniProtKB">
        <authorList>
            <consortium name="WormBaseParasite"/>
        </authorList>
    </citation>
    <scope>IDENTIFICATION</scope>
</reference>
<dbReference type="WBParaSite" id="nRc.2.0.1.t39590-RA">
    <property type="protein sequence ID" value="nRc.2.0.1.t39590-RA"/>
    <property type="gene ID" value="nRc.2.0.1.g39590"/>
</dbReference>
<name>A0A915KNG4_ROMCU</name>